<gene>
    <name evidence="4" type="ORF">ABEG18_26155</name>
</gene>
<feature type="domain" description="Sulfatase N-terminal" evidence="3">
    <location>
        <begin position="15"/>
        <end position="388"/>
    </location>
</feature>
<organism evidence="4">
    <name type="scientific">Alsobacter sp. KACC 23698</name>
    <dbReference type="NCBI Taxonomy" id="3149229"/>
    <lineage>
        <taxon>Bacteria</taxon>
        <taxon>Pseudomonadati</taxon>
        <taxon>Pseudomonadota</taxon>
        <taxon>Alphaproteobacteria</taxon>
        <taxon>Hyphomicrobiales</taxon>
        <taxon>Alsobacteraceae</taxon>
        <taxon>Alsobacter</taxon>
    </lineage>
</organism>
<dbReference type="InterPro" id="IPR017850">
    <property type="entry name" value="Alkaline_phosphatase_core_sf"/>
</dbReference>
<keyword evidence="1" id="KW-0479">Metal-binding</keyword>
<keyword evidence="2" id="KW-0378">Hydrolase</keyword>
<evidence type="ECO:0000256" key="2">
    <source>
        <dbReference type="ARBA" id="ARBA00022801"/>
    </source>
</evidence>
<dbReference type="GO" id="GO:0046872">
    <property type="term" value="F:metal ion binding"/>
    <property type="evidence" value="ECO:0007669"/>
    <property type="project" value="UniProtKB-KW"/>
</dbReference>
<reference evidence="4" key="1">
    <citation type="submission" date="2024-05" db="EMBL/GenBank/DDBJ databases">
        <authorList>
            <person name="Kim S."/>
            <person name="Heo J."/>
            <person name="Choi H."/>
            <person name="Choi Y."/>
            <person name="Kwon S.-W."/>
            <person name="Kim Y."/>
        </authorList>
    </citation>
    <scope>NUCLEOTIDE SEQUENCE</scope>
    <source>
        <strain evidence="4">KACC 23698</strain>
    </source>
</reference>
<evidence type="ECO:0000256" key="1">
    <source>
        <dbReference type="ARBA" id="ARBA00022723"/>
    </source>
</evidence>
<dbReference type="GO" id="GO:0008484">
    <property type="term" value="F:sulfuric ester hydrolase activity"/>
    <property type="evidence" value="ECO:0007669"/>
    <property type="project" value="TreeGrafter"/>
</dbReference>
<dbReference type="PANTHER" id="PTHR45953">
    <property type="entry name" value="IDURONATE 2-SULFATASE"/>
    <property type="match status" value="1"/>
</dbReference>
<evidence type="ECO:0000313" key="4">
    <source>
        <dbReference type="EMBL" id="XBO39117.1"/>
    </source>
</evidence>
<protein>
    <submittedName>
        <fullName evidence="4">Alkaline phosphatase family protein</fullName>
    </submittedName>
</protein>
<name>A0AAU7JFY1_9HYPH</name>
<dbReference type="CDD" id="cd16028">
    <property type="entry name" value="PMH"/>
    <property type="match status" value="1"/>
</dbReference>
<dbReference type="SUPFAM" id="SSF53649">
    <property type="entry name" value="Alkaline phosphatase-like"/>
    <property type="match status" value="1"/>
</dbReference>
<sequence>MTEPTPPAAEAPRRKVLFITTDQQRADALALAGDLDIAPNLKALAAEGVTFRRHYTCAAPCGPARATLLTGLYPFVHRSVRNATPLDARFTNLFQEARKSGYDPVLFGYTDSSIDPRTTAPGDPRARSFEGVLPGLRLEAALNEASLEPWLTDLAKRGYELPKRLRNIYHHPGSTREMKRFSRGPALYRADDSDTAWLTDRLLDWWRLRRKENWFVHFVWYRPHPPFIAPEPYNRLVPAEAVAPPLRRETLAQERAVHPFLDAWLHEQDTADYLKTQVNAQTAAPDEIQDIRAVYLGLIAEIDAHLGRLVAHLKETGEWDETLVVFTSDHGELLGDHWCWGKGGFHDASNHVPLIVRAPGMPEGVKGRVVDAFTESVDLAPTILDWLGQEIPPEMNGLSLGPWLSGESPAWRDYAFWEFDFRTLGGGGLEEKLGLTPDQCTLDVIREEGWKYAHFTALPPLLFNLAEDPGEFTNLADDPAHAAQRARLAGRLLSHRMLHADRTLANTKLAHAGPRHWTGARGFAPSA</sequence>
<proteinExistence type="predicted"/>
<accession>A0AAU7JFY1</accession>
<evidence type="ECO:0000259" key="3">
    <source>
        <dbReference type="Pfam" id="PF00884"/>
    </source>
</evidence>
<dbReference type="PANTHER" id="PTHR45953:SF1">
    <property type="entry name" value="IDURONATE 2-SULFATASE"/>
    <property type="match status" value="1"/>
</dbReference>
<dbReference type="GO" id="GO:0005737">
    <property type="term" value="C:cytoplasm"/>
    <property type="evidence" value="ECO:0007669"/>
    <property type="project" value="TreeGrafter"/>
</dbReference>
<dbReference type="RefSeq" id="WP_406855957.1">
    <property type="nucleotide sequence ID" value="NZ_CP157484.1"/>
</dbReference>
<dbReference type="Pfam" id="PF00884">
    <property type="entry name" value="Sulfatase"/>
    <property type="match status" value="1"/>
</dbReference>
<dbReference type="Gene3D" id="3.40.720.10">
    <property type="entry name" value="Alkaline Phosphatase, subunit A"/>
    <property type="match status" value="1"/>
</dbReference>
<dbReference type="InterPro" id="IPR000917">
    <property type="entry name" value="Sulfatase_N"/>
</dbReference>
<dbReference type="EMBL" id="CP157484">
    <property type="protein sequence ID" value="XBO39117.1"/>
    <property type="molecule type" value="Genomic_DNA"/>
</dbReference>
<dbReference type="AlphaFoldDB" id="A0AAU7JFY1"/>